<dbReference type="FunFam" id="3.30.70.270:FF:000001">
    <property type="entry name" value="Diguanylate cyclase domain protein"/>
    <property type="match status" value="1"/>
</dbReference>
<keyword evidence="5" id="KW-1133">Transmembrane helix</keyword>
<gene>
    <name evidence="7" type="ORF">CLV83_3261</name>
</gene>
<evidence type="ECO:0000256" key="2">
    <source>
        <dbReference type="ARBA" id="ARBA00012528"/>
    </source>
</evidence>
<dbReference type="SUPFAM" id="SSF55073">
    <property type="entry name" value="Nucleotide cyclase"/>
    <property type="match status" value="1"/>
</dbReference>
<dbReference type="PANTHER" id="PTHR45138">
    <property type="entry name" value="REGULATORY COMPONENTS OF SENSORY TRANSDUCTION SYSTEM"/>
    <property type="match status" value="1"/>
</dbReference>
<protein>
    <recommendedName>
        <fullName evidence="2">diguanylate cyclase</fullName>
        <ecNumber evidence="2">2.7.7.65</ecNumber>
    </recommendedName>
</protein>
<organism evidence="7 8">
    <name type="scientific">Marinobacterium mangrovicola</name>
    <dbReference type="NCBI Taxonomy" id="1476959"/>
    <lineage>
        <taxon>Bacteria</taxon>
        <taxon>Pseudomonadati</taxon>
        <taxon>Pseudomonadota</taxon>
        <taxon>Gammaproteobacteria</taxon>
        <taxon>Oceanospirillales</taxon>
        <taxon>Oceanospirillaceae</taxon>
        <taxon>Marinobacterium</taxon>
    </lineage>
</organism>
<evidence type="ECO:0000256" key="3">
    <source>
        <dbReference type="ARBA" id="ARBA00034247"/>
    </source>
</evidence>
<evidence type="ECO:0000313" key="7">
    <source>
        <dbReference type="EMBL" id="TCK04812.1"/>
    </source>
</evidence>
<proteinExistence type="predicted"/>
<accession>A0A4R1GKH4</accession>
<evidence type="ECO:0000256" key="5">
    <source>
        <dbReference type="SAM" id="Phobius"/>
    </source>
</evidence>
<dbReference type="EMBL" id="SMFU01000010">
    <property type="protein sequence ID" value="TCK04812.1"/>
    <property type="molecule type" value="Genomic_DNA"/>
</dbReference>
<feature type="transmembrane region" description="Helical" evidence="5">
    <location>
        <begin position="87"/>
        <end position="105"/>
    </location>
</feature>
<keyword evidence="5" id="KW-0472">Membrane</keyword>
<evidence type="ECO:0000259" key="6">
    <source>
        <dbReference type="PROSITE" id="PS50887"/>
    </source>
</evidence>
<comment type="caution">
    <text evidence="7">The sequence shown here is derived from an EMBL/GenBank/DDBJ whole genome shotgun (WGS) entry which is preliminary data.</text>
</comment>
<evidence type="ECO:0000256" key="1">
    <source>
        <dbReference type="ARBA" id="ARBA00001946"/>
    </source>
</evidence>
<feature type="compositionally biased region" description="Basic and acidic residues" evidence="4">
    <location>
        <begin position="387"/>
        <end position="402"/>
    </location>
</feature>
<keyword evidence="5" id="KW-0812">Transmembrane</keyword>
<dbReference type="InterPro" id="IPR043128">
    <property type="entry name" value="Rev_trsase/Diguanyl_cyclase"/>
</dbReference>
<comment type="catalytic activity">
    <reaction evidence="3">
        <text>2 GTP = 3',3'-c-di-GMP + 2 diphosphate</text>
        <dbReference type="Rhea" id="RHEA:24898"/>
        <dbReference type="ChEBI" id="CHEBI:33019"/>
        <dbReference type="ChEBI" id="CHEBI:37565"/>
        <dbReference type="ChEBI" id="CHEBI:58805"/>
        <dbReference type="EC" id="2.7.7.65"/>
    </reaction>
</comment>
<keyword evidence="8" id="KW-1185">Reference proteome</keyword>
<feature type="transmembrane region" description="Helical" evidence="5">
    <location>
        <begin position="200"/>
        <end position="225"/>
    </location>
</feature>
<dbReference type="InterPro" id="IPR000160">
    <property type="entry name" value="GGDEF_dom"/>
</dbReference>
<name>A0A4R1GKH4_9GAMM</name>
<comment type="cofactor">
    <cofactor evidence="1">
        <name>Mg(2+)</name>
        <dbReference type="ChEBI" id="CHEBI:18420"/>
    </cofactor>
</comment>
<feature type="transmembrane region" description="Helical" evidence="5">
    <location>
        <begin position="152"/>
        <end position="180"/>
    </location>
</feature>
<dbReference type="Pfam" id="PF00990">
    <property type="entry name" value="GGDEF"/>
    <property type="match status" value="1"/>
</dbReference>
<dbReference type="InterPro" id="IPR029787">
    <property type="entry name" value="Nucleotide_cyclase"/>
</dbReference>
<dbReference type="PANTHER" id="PTHR45138:SF9">
    <property type="entry name" value="DIGUANYLATE CYCLASE DGCM-RELATED"/>
    <property type="match status" value="1"/>
</dbReference>
<evidence type="ECO:0000313" key="8">
    <source>
        <dbReference type="Proteomes" id="UP000294546"/>
    </source>
</evidence>
<dbReference type="Gene3D" id="3.30.70.270">
    <property type="match status" value="1"/>
</dbReference>
<feature type="domain" description="GGDEF" evidence="6">
    <location>
        <begin position="258"/>
        <end position="397"/>
    </location>
</feature>
<dbReference type="EC" id="2.7.7.65" evidence="2"/>
<feature type="region of interest" description="Disordered" evidence="4">
    <location>
        <begin position="384"/>
        <end position="416"/>
    </location>
</feature>
<dbReference type="CDD" id="cd01949">
    <property type="entry name" value="GGDEF"/>
    <property type="match status" value="1"/>
</dbReference>
<dbReference type="AlphaFoldDB" id="A0A4R1GKH4"/>
<sequence length="416" mass="45599">MTDFKQSRVGARIGFSVSMDGLRLGLVKMLLDILDVFSVSRHSRYFNQTRAHHLYKRVRLIALLLAVLQTAWVFVDQLLLPASVQNSIAIGRVVSSGALLLLLAWYKHPYSLGCALLRLALLILILSGFQTYSNAVLFSAGYEHSVAGYQFFPFMIVAMQAIFPLTVVEVIAVTAAVMLIEVLTQTLSGHFGGVSELNALWLLGVLAVIAGWASINQLGMLLGLYRQATRDALTGLANRRQVMEHLEGDVLLCQDEGRPISILMMDLDKFKSFNDNHGHAAGDIVLKQFAKILRKQVQPKARDRKGNLAGRFGGEEFLIILPGQGAERAVEVAEQICAACHLSPVRIPSGEQVGFTTSIGVATLLPDETPSDLLRRADEALYAAKSSGRDRHVLSGEERDNDATGYEYEPAEKVPV</sequence>
<dbReference type="GO" id="GO:1902201">
    <property type="term" value="P:negative regulation of bacterial-type flagellum-dependent cell motility"/>
    <property type="evidence" value="ECO:0007669"/>
    <property type="project" value="TreeGrafter"/>
</dbReference>
<dbReference type="Proteomes" id="UP000294546">
    <property type="component" value="Unassembled WGS sequence"/>
</dbReference>
<dbReference type="GO" id="GO:0052621">
    <property type="term" value="F:diguanylate cyclase activity"/>
    <property type="evidence" value="ECO:0007669"/>
    <property type="project" value="UniProtKB-EC"/>
</dbReference>
<dbReference type="NCBIfam" id="TIGR00254">
    <property type="entry name" value="GGDEF"/>
    <property type="match status" value="1"/>
</dbReference>
<dbReference type="PROSITE" id="PS50887">
    <property type="entry name" value="GGDEF"/>
    <property type="match status" value="1"/>
</dbReference>
<feature type="transmembrane region" description="Helical" evidence="5">
    <location>
        <begin position="112"/>
        <end position="132"/>
    </location>
</feature>
<dbReference type="GO" id="GO:0005886">
    <property type="term" value="C:plasma membrane"/>
    <property type="evidence" value="ECO:0007669"/>
    <property type="project" value="TreeGrafter"/>
</dbReference>
<evidence type="ECO:0000256" key="4">
    <source>
        <dbReference type="SAM" id="MobiDB-lite"/>
    </source>
</evidence>
<dbReference type="GO" id="GO:0043709">
    <property type="term" value="P:cell adhesion involved in single-species biofilm formation"/>
    <property type="evidence" value="ECO:0007669"/>
    <property type="project" value="TreeGrafter"/>
</dbReference>
<dbReference type="SMART" id="SM00267">
    <property type="entry name" value="GGDEF"/>
    <property type="match status" value="1"/>
</dbReference>
<feature type="transmembrane region" description="Helical" evidence="5">
    <location>
        <begin position="58"/>
        <end position="75"/>
    </location>
</feature>
<reference evidence="7 8" key="1">
    <citation type="submission" date="2019-03" db="EMBL/GenBank/DDBJ databases">
        <title>Genomic Encyclopedia of Archaeal and Bacterial Type Strains, Phase II (KMG-II): from individual species to whole genera.</title>
        <authorList>
            <person name="Goeker M."/>
        </authorList>
    </citation>
    <scope>NUCLEOTIDE SEQUENCE [LARGE SCALE GENOMIC DNA]</scope>
    <source>
        <strain evidence="7 8">DSM 27697</strain>
    </source>
</reference>
<dbReference type="InterPro" id="IPR050469">
    <property type="entry name" value="Diguanylate_Cyclase"/>
</dbReference>